<dbReference type="InterPro" id="IPR003029">
    <property type="entry name" value="S1_domain"/>
</dbReference>
<dbReference type="SUPFAM" id="SSF50249">
    <property type="entry name" value="Nucleic acid-binding proteins"/>
    <property type="match status" value="1"/>
</dbReference>
<organism evidence="4 5">
    <name type="scientific">Sulfobacillus harzensis</name>
    <dbReference type="NCBI Taxonomy" id="2729629"/>
    <lineage>
        <taxon>Bacteria</taxon>
        <taxon>Bacillati</taxon>
        <taxon>Bacillota</taxon>
        <taxon>Clostridia</taxon>
        <taxon>Eubacteriales</taxon>
        <taxon>Clostridiales Family XVII. Incertae Sedis</taxon>
        <taxon>Sulfobacillus</taxon>
    </lineage>
</organism>
<dbReference type="Pfam" id="PF00575">
    <property type="entry name" value="S1"/>
    <property type="match status" value="1"/>
</dbReference>
<dbReference type="FunFam" id="2.40.50.140:FF:000103">
    <property type="entry name" value="protein RRP5 homolog"/>
    <property type="match status" value="1"/>
</dbReference>
<dbReference type="PANTHER" id="PTHR10724">
    <property type="entry name" value="30S RIBOSOMAL PROTEIN S1"/>
    <property type="match status" value="1"/>
</dbReference>
<dbReference type="RefSeq" id="WP_169096907.1">
    <property type="nucleotide sequence ID" value="NZ_JABBVZ010000008.1"/>
</dbReference>
<proteinExistence type="predicted"/>
<comment type="caution">
    <text evidence="4">The sequence shown here is derived from an EMBL/GenBank/DDBJ whole genome shotgun (WGS) entry which is preliminary data.</text>
</comment>
<evidence type="ECO:0000313" key="4">
    <source>
        <dbReference type="EMBL" id="NMP21498.1"/>
    </source>
</evidence>
<keyword evidence="5" id="KW-1185">Reference proteome</keyword>
<gene>
    <name evidence="4" type="ORF">HIJ39_03885</name>
</gene>
<dbReference type="Proteomes" id="UP000533476">
    <property type="component" value="Unassembled WGS sequence"/>
</dbReference>
<evidence type="ECO:0000259" key="3">
    <source>
        <dbReference type="PROSITE" id="PS50126"/>
    </source>
</evidence>
<name>A0A7Y0Q0X7_9FIRM</name>
<feature type="domain" description="S1 motif" evidence="3">
    <location>
        <begin position="8"/>
        <end position="76"/>
    </location>
</feature>
<dbReference type="AlphaFoldDB" id="A0A7Y0Q0X7"/>
<feature type="region of interest" description="Disordered" evidence="2">
    <location>
        <begin position="76"/>
        <end position="141"/>
    </location>
</feature>
<evidence type="ECO:0000256" key="2">
    <source>
        <dbReference type="SAM" id="MobiDB-lite"/>
    </source>
</evidence>
<sequence length="141" mass="15763">MASELEVGQIVEGTISGITHFGAFVVLPNGRTGLVHISEVADAYVKDIKDYHKENDKVQVKILSMDANGKIALSIRQAQPKSAAVGTREHGGPRRDHRPSHERRAQQVSFEDKMQRFMRDSEDRLQDLRRNTDSKRGGRGA</sequence>
<dbReference type="EMBL" id="JABBVZ010000008">
    <property type="protein sequence ID" value="NMP21498.1"/>
    <property type="molecule type" value="Genomic_DNA"/>
</dbReference>
<accession>A0A7Y0Q0X7</accession>
<comment type="function">
    <text evidence="1">Binds mRNA; thus facilitating recognition of the initiation point. It is needed to translate mRNA with a short Shine-Dalgarno (SD) purine-rich sequence.</text>
</comment>
<dbReference type="InterPro" id="IPR012340">
    <property type="entry name" value="NA-bd_OB-fold"/>
</dbReference>
<dbReference type="GO" id="GO:0003729">
    <property type="term" value="F:mRNA binding"/>
    <property type="evidence" value="ECO:0007669"/>
    <property type="project" value="TreeGrafter"/>
</dbReference>
<dbReference type="GO" id="GO:0003735">
    <property type="term" value="F:structural constituent of ribosome"/>
    <property type="evidence" value="ECO:0007669"/>
    <property type="project" value="TreeGrafter"/>
</dbReference>
<evidence type="ECO:0000256" key="1">
    <source>
        <dbReference type="ARBA" id="ARBA00025604"/>
    </source>
</evidence>
<feature type="compositionally biased region" description="Basic and acidic residues" evidence="2">
    <location>
        <begin position="102"/>
        <end position="141"/>
    </location>
</feature>
<protein>
    <submittedName>
        <fullName evidence="4">S1 RNA-binding domain-containing protein</fullName>
    </submittedName>
</protein>
<dbReference type="Gene3D" id="2.40.50.140">
    <property type="entry name" value="Nucleic acid-binding proteins"/>
    <property type="match status" value="1"/>
</dbReference>
<reference evidence="4 5" key="1">
    <citation type="submission" date="2020-04" db="EMBL/GenBank/DDBJ databases">
        <authorList>
            <person name="Zhang R."/>
            <person name="Schippers A."/>
        </authorList>
    </citation>
    <scope>NUCLEOTIDE SEQUENCE [LARGE SCALE GENOMIC DNA]</scope>
    <source>
        <strain evidence="4 5">DSM 109850</strain>
    </source>
</reference>
<dbReference type="PROSITE" id="PS50126">
    <property type="entry name" value="S1"/>
    <property type="match status" value="1"/>
</dbReference>
<dbReference type="InterPro" id="IPR050437">
    <property type="entry name" value="Ribos_protein_bS1-like"/>
</dbReference>
<dbReference type="GO" id="GO:0006412">
    <property type="term" value="P:translation"/>
    <property type="evidence" value="ECO:0007669"/>
    <property type="project" value="TreeGrafter"/>
</dbReference>
<evidence type="ECO:0000313" key="5">
    <source>
        <dbReference type="Proteomes" id="UP000533476"/>
    </source>
</evidence>
<dbReference type="SMART" id="SM00316">
    <property type="entry name" value="S1"/>
    <property type="match status" value="1"/>
</dbReference>